<name>A0A8I1WGL6_BACIU</name>
<gene>
    <name evidence="1" type="ORF">J5227_08490</name>
</gene>
<dbReference type="Proteomes" id="UP000665181">
    <property type="component" value="Unassembled WGS sequence"/>
</dbReference>
<dbReference type="AlphaFoldDB" id="A0A8I1WGL6"/>
<dbReference type="EMBL" id="JAGFPW010000005">
    <property type="protein sequence ID" value="MBO3794347.1"/>
    <property type="molecule type" value="Genomic_DNA"/>
</dbReference>
<evidence type="ECO:0000313" key="2">
    <source>
        <dbReference type="Proteomes" id="UP000665181"/>
    </source>
</evidence>
<sequence>MTTKDKAVYIGSTPKNMTREANELARKQFASRNKRLKENILRAKGKAEQVTYS</sequence>
<protein>
    <submittedName>
        <fullName evidence="1">Uncharacterized protein</fullName>
    </submittedName>
</protein>
<organism evidence="1 2">
    <name type="scientific">Bacillus subtilis</name>
    <dbReference type="NCBI Taxonomy" id="1423"/>
    <lineage>
        <taxon>Bacteria</taxon>
        <taxon>Bacillati</taxon>
        <taxon>Bacillota</taxon>
        <taxon>Bacilli</taxon>
        <taxon>Bacillales</taxon>
        <taxon>Bacillaceae</taxon>
        <taxon>Bacillus</taxon>
    </lineage>
</organism>
<comment type="caution">
    <text evidence="1">The sequence shown here is derived from an EMBL/GenBank/DDBJ whole genome shotgun (WGS) entry which is preliminary data.</text>
</comment>
<dbReference type="RefSeq" id="WP_163190303.1">
    <property type="nucleotide sequence ID" value="NZ_JAGFPW010000005.1"/>
</dbReference>
<accession>A0A8I1WGL6</accession>
<reference evidence="1" key="1">
    <citation type="submission" date="2021-03" db="EMBL/GenBank/DDBJ databases">
        <title>Isolation of Bacillus subtilis from fermented food sample.</title>
        <authorList>
            <person name="Lakshmanan V."/>
            <person name="Athira K."/>
            <person name="Rajagopal K."/>
        </authorList>
    </citation>
    <scope>NUCLEOTIDE SEQUENCE</scope>
    <source>
        <strain evidence="1">S1</strain>
    </source>
</reference>
<evidence type="ECO:0000313" key="1">
    <source>
        <dbReference type="EMBL" id="MBO3794347.1"/>
    </source>
</evidence>
<proteinExistence type="predicted"/>